<feature type="transmembrane region" description="Helical" evidence="3">
    <location>
        <begin position="161"/>
        <end position="185"/>
    </location>
</feature>
<evidence type="ECO:0000259" key="4">
    <source>
        <dbReference type="Pfam" id="PF13490"/>
    </source>
</evidence>
<comment type="caution">
    <text evidence="5">The sequence shown here is derived from an EMBL/GenBank/DDBJ whole genome shotgun (WGS) entry which is preliminary data.</text>
</comment>
<feature type="transmembrane region" description="Helical" evidence="3">
    <location>
        <begin position="121"/>
        <end position="140"/>
    </location>
</feature>
<keyword evidence="6" id="KW-1185">Reference proteome</keyword>
<dbReference type="RefSeq" id="WP_331215732.1">
    <property type="nucleotide sequence ID" value="NZ_JAZGQK010000016.1"/>
</dbReference>
<protein>
    <submittedName>
        <fullName evidence="5">Zf-HC2 domain-containing protein</fullName>
    </submittedName>
</protein>
<organism evidence="5 6">
    <name type="scientific">Plantactinospora sonchi</name>
    <dbReference type="NCBI Taxonomy" id="1544735"/>
    <lineage>
        <taxon>Bacteria</taxon>
        <taxon>Bacillati</taxon>
        <taxon>Actinomycetota</taxon>
        <taxon>Actinomycetes</taxon>
        <taxon>Micromonosporales</taxon>
        <taxon>Micromonosporaceae</taxon>
        <taxon>Plantactinospora</taxon>
    </lineage>
</organism>
<proteinExistence type="predicted"/>
<evidence type="ECO:0000256" key="2">
    <source>
        <dbReference type="ARBA" id="ARBA00023163"/>
    </source>
</evidence>
<accession>A0ABU7RVU0</accession>
<dbReference type="Gene3D" id="1.10.10.1320">
    <property type="entry name" value="Anti-sigma factor, zinc-finger domain"/>
    <property type="match status" value="1"/>
</dbReference>
<reference evidence="5 6" key="1">
    <citation type="submission" date="2024-01" db="EMBL/GenBank/DDBJ databases">
        <title>Genome insights into Plantactinospora sonchi sp. nov.</title>
        <authorList>
            <person name="Wang L."/>
        </authorList>
    </citation>
    <scope>NUCLEOTIDE SEQUENCE [LARGE SCALE GENOMIC DNA]</scope>
    <source>
        <strain evidence="5 6">NEAU-QY2</strain>
    </source>
</reference>
<evidence type="ECO:0000256" key="1">
    <source>
        <dbReference type="ARBA" id="ARBA00023015"/>
    </source>
</evidence>
<dbReference type="InterPro" id="IPR027383">
    <property type="entry name" value="Znf_put"/>
</dbReference>
<dbReference type="Pfam" id="PF13490">
    <property type="entry name" value="zf-HC2"/>
    <property type="match status" value="1"/>
</dbReference>
<dbReference type="EMBL" id="JAZGQK010000016">
    <property type="protein sequence ID" value="MEE6260621.1"/>
    <property type="molecule type" value="Genomic_DNA"/>
</dbReference>
<keyword evidence="1" id="KW-0805">Transcription regulation</keyword>
<feature type="transmembrane region" description="Helical" evidence="3">
    <location>
        <begin position="191"/>
        <end position="209"/>
    </location>
</feature>
<keyword evidence="3" id="KW-1133">Transmembrane helix</keyword>
<keyword evidence="3" id="KW-0472">Membrane</keyword>
<evidence type="ECO:0000313" key="6">
    <source>
        <dbReference type="Proteomes" id="UP001332243"/>
    </source>
</evidence>
<evidence type="ECO:0000256" key="3">
    <source>
        <dbReference type="SAM" id="Phobius"/>
    </source>
</evidence>
<keyword evidence="3" id="KW-0812">Transmembrane</keyword>
<dbReference type="InterPro" id="IPR041916">
    <property type="entry name" value="Anti_sigma_zinc_sf"/>
</dbReference>
<name>A0ABU7RVU0_9ACTN</name>
<dbReference type="Proteomes" id="UP001332243">
    <property type="component" value="Unassembled WGS sequence"/>
</dbReference>
<feature type="transmembrane region" description="Helical" evidence="3">
    <location>
        <begin position="85"/>
        <end position="109"/>
    </location>
</feature>
<feature type="transmembrane region" description="Helical" evidence="3">
    <location>
        <begin position="216"/>
        <end position="234"/>
    </location>
</feature>
<gene>
    <name evidence="5" type="ORF">V1633_19225</name>
</gene>
<evidence type="ECO:0000313" key="5">
    <source>
        <dbReference type="EMBL" id="MEE6260621.1"/>
    </source>
</evidence>
<feature type="transmembrane region" description="Helical" evidence="3">
    <location>
        <begin position="240"/>
        <end position="258"/>
    </location>
</feature>
<feature type="domain" description="Putative zinc-finger" evidence="4">
    <location>
        <begin position="10"/>
        <end position="35"/>
    </location>
</feature>
<keyword evidence="2" id="KW-0804">Transcription</keyword>
<sequence>MHLDDVVLRAYAEDRLADVDAWSVEAHLDRCPSCRERLPLDEATGRLVAEVGAALRDRLETAPPLPRPSVRGRIRPGSRWRRNTVLLGAGPAARAGWLGSVAVTLGLVAAVEFGALSIRPWVLLLIAPVLPVLGVASSYGPRTDPLHELVASTPYAGLRIVLWRTLSVLAVAVPVSLVAGAVAGIGVPGLWLLPCLTLTALTLGLGAVVEPYRAAVAVAVGWAVLVLAPVGPWLVAPAAVPGWLAGTAAAVLLMVVGARPPRNRMSGEVTG</sequence>